<dbReference type="Gene3D" id="3.30.450.180">
    <property type="match status" value="1"/>
</dbReference>
<dbReference type="SUPFAM" id="SSF47413">
    <property type="entry name" value="lambda repressor-like DNA-binding domains"/>
    <property type="match status" value="1"/>
</dbReference>
<dbReference type="Proteomes" id="UP000616724">
    <property type="component" value="Unassembled WGS sequence"/>
</dbReference>
<dbReference type="GO" id="GO:0003677">
    <property type="term" value="F:DNA binding"/>
    <property type="evidence" value="ECO:0007669"/>
    <property type="project" value="InterPro"/>
</dbReference>
<dbReference type="RefSeq" id="WP_203894593.1">
    <property type="nucleotide sequence ID" value="NZ_BOOH01000056.1"/>
</dbReference>
<accession>A0A8J3RQW7</accession>
<dbReference type="EMBL" id="BOOH01000056">
    <property type="protein sequence ID" value="GIH80152.1"/>
    <property type="molecule type" value="Genomic_DNA"/>
</dbReference>
<dbReference type="PANTHER" id="PTHR35010">
    <property type="entry name" value="BLL4672 PROTEIN-RELATED"/>
    <property type="match status" value="1"/>
</dbReference>
<dbReference type="Pfam" id="PF17765">
    <property type="entry name" value="MLTR_LBD"/>
    <property type="match status" value="1"/>
</dbReference>
<name>A0A8J3RQW7_9ACTN</name>
<organism evidence="2 3">
    <name type="scientific">Planobispora longispora</name>
    <dbReference type="NCBI Taxonomy" id="28887"/>
    <lineage>
        <taxon>Bacteria</taxon>
        <taxon>Bacillati</taxon>
        <taxon>Actinomycetota</taxon>
        <taxon>Actinomycetes</taxon>
        <taxon>Streptosporangiales</taxon>
        <taxon>Streptosporangiaceae</taxon>
        <taxon>Planobispora</taxon>
    </lineage>
</organism>
<gene>
    <name evidence="2" type="ORF">Plo01_65810</name>
</gene>
<dbReference type="InterPro" id="IPR041413">
    <property type="entry name" value="MLTR_LBD"/>
</dbReference>
<reference evidence="2 3" key="1">
    <citation type="submission" date="2021-01" db="EMBL/GenBank/DDBJ databases">
        <title>Whole genome shotgun sequence of Planobispora longispora NBRC 13918.</title>
        <authorList>
            <person name="Komaki H."/>
            <person name="Tamura T."/>
        </authorList>
    </citation>
    <scope>NUCLEOTIDE SEQUENCE [LARGE SCALE GENOMIC DNA]</scope>
    <source>
        <strain evidence="2 3">NBRC 13918</strain>
    </source>
</reference>
<dbReference type="PANTHER" id="PTHR35010:SF2">
    <property type="entry name" value="BLL4672 PROTEIN"/>
    <property type="match status" value="1"/>
</dbReference>
<dbReference type="Gene3D" id="1.10.260.40">
    <property type="entry name" value="lambda repressor-like DNA-binding domains"/>
    <property type="match status" value="1"/>
</dbReference>
<feature type="domain" description="HTH cro/C1-type" evidence="1">
    <location>
        <begin position="34"/>
        <end position="81"/>
    </location>
</feature>
<dbReference type="InterPro" id="IPR010982">
    <property type="entry name" value="Lambda_DNA-bd_dom_sf"/>
</dbReference>
<proteinExistence type="predicted"/>
<evidence type="ECO:0000313" key="2">
    <source>
        <dbReference type="EMBL" id="GIH80152.1"/>
    </source>
</evidence>
<keyword evidence="3" id="KW-1185">Reference proteome</keyword>
<sequence length="276" mass="30521">MNRSELAEFLRNRRARLTPREAGLPEAGRRRTPGLRRQEVAQLAGMSIDYYIRLEQARGPRPSRQVLSALARALMLTGDERAHLFHLAGEAPAPGGGPSGEVPDGVLNMLESLVDTPAYVIDPKYDVLVWNRLAGVLHGLDDAAPEERNMIRWVFRSPDLRVGLCEPGRGRFARAAVADLRAAAARHPGDPSIGGLVAEMLAASPEFGEMWAAHDVAVQRDQRKQMHHPLIGVIEVDCQVLHIPDRDQRVVLYTTVPGSPSHDALRMLRMLQDTPR</sequence>
<dbReference type="InterPro" id="IPR001387">
    <property type="entry name" value="Cro/C1-type_HTH"/>
</dbReference>
<dbReference type="SMART" id="SM00530">
    <property type="entry name" value="HTH_XRE"/>
    <property type="match status" value="1"/>
</dbReference>
<evidence type="ECO:0000259" key="1">
    <source>
        <dbReference type="PROSITE" id="PS50943"/>
    </source>
</evidence>
<dbReference type="PROSITE" id="PS50943">
    <property type="entry name" value="HTH_CROC1"/>
    <property type="match status" value="1"/>
</dbReference>
<comment type="caution">
    <text evidence="2">The sequence shown here is derived from an EMBL/GenBank/DDBJ whole genome shotgun (WGS) entry which is preliminary data.</text>
</comment>
<dbReference type="CDD" id="cd00093">
    <property type="entry name" value="HTH_XRE"/>
    <property type="match status" value="1"/>
</dbReference>
<dbReference type="AlphaFoldDB" id="A0A8J3RQW7"/>
<evidence type="ECO:0000313" key="3">
    <source>
        <dbReference type="Proteomes" id="UP000616724"/>
    </source>
</evidence>
<protein>
    <submittedName>
        <fullName evidence="2">Transcriptional regulator</fullName>
    </submittedName>
</protein>
<dbReference type="Pfam" id="PF13560">
    <property type="entry name" value="HTH_31"/>
    <property type="match status" value="1"/>
</dbReference>